<dbReference type="NCBIfam" id="NF038048">
    <property type="entry name" value="DIP1984_fam"/>
    <property type="match status" value="1"/>
</dbReference>
<name>A0A0P9F8M0_9CHLR</name>
<evidence type="ECO:0008006" key="4">
    <source>
        <dbReference type="Google" id="ProtNLM"/>
    </source>
</evidence>
<evidence type="ECO:0000313" key="2">
    <source>
        <dbReference type="EMBL" id="KPV52932.1"/>
    </source>
</evidence>
<dbReference type="Gene3D" id="6.10.320.10">
    <property type="match status" value="1"/>
</dbReference>
<accession>A0A0P9F8M0</accession>
<feature type="coiled-coil region" evidence="1">
    <location>
        <begin position="3"/>
        <end position="34"/>
    </location>
</feature>
<dbReference type="Proteomes" id="UP000050509">
    <property type="component" value="Unassembled WGS sequence"/>
</dbReference>
<dbReference type="PATRIC" id="fig|186479.3.peg.7969"/>
<dbReference type="Pfam" id="PF20935">
    <property type="entry name" value="DUF6847"/>
    <property type="match status" value="1"/>
</dbReference>
<sequence>MKLAEALMLRADYQKRAEQLKQRLNQNAKVQEGDTPAENPADLLAELERIAGDLVSLIQRINRTNSATLLEGAQTLADALAERDVLQLRLGAYRELAQAASITPTRATRSEVKFHSTVNVGEVQQEADRLAKAYRELDARIQAANWLTEVLE</sequence>
<dbReference type="InterPro" id="IPR047741">
    <property type="entry name" value="DIP1984-like"/>
</dbReference>
<evidence type="ECO:0000313" key="3">
    <source>
        <dbReference type="Proteomes" id="UP000050509"/>
    </source>
</evidence>
<keyword evidence="1" id="KW-0175">Coiled coil</keyword>
<comment type="caution">
    <text evidence="2">The sequence shown here is derived from an EMBL/GenBank/DDBJ whole genome shotgun (WGS) entry which is preliminary data.</text>
</comment>
<keyword evidence="3" id="KW-1185">Reference proteome</keyword>
<dbReference type="AlphaFoldDB" id="A0A0P9F8M0"/>
<organism evidence="2 3">
    <name type="scientific">Kouleothrix aurantiaca</name>
    <dbReference type="NCBI Taxonomy" id="186479"/>
    <lineage>
        <taxon>Bacteria</taxon>
        <taxon>Bacillati</taxon>
        <taxon>Chloroflexota</taxon>
        <taxon>Chloroflexia</taxon>
        <taxon>Chloroflexales</taxon>
        <taxon>Roseiflexineae</taxon>
        <taxon>Roseiflexaceae</taxon>
        <taxon>Kouleothrix</taxon>
    </lineage>
</organism>
<evidence type="ECO:0000256" key="1">
    <source>
        <dbReference type="SAM" id="Coils"/>
    </source>
</evidence>
<reference evidence="2 3" key="1">
    <citation type="submission" date="2015-09" db="EMBL/GenBank/DDBJ databases">
        <title>Draft genome sequence of Kouleothrix aurantiaca JCM 19913.</title>
        <authorList>
            <person name="Hemp J."/>
        </authorList>
    </citation>
    <scope>NUCLEOTIDE SEQUENCE [LARGE SCALE GENOMIC DNA]</scope>
    <source>
        <strain evidence="2 3">COM-B</strain>
    </source>
</reference>
<dbReference type="CDD" id="cd12208">
    <property type="entry name" value="DIP1984-like"/>
    <property type="match status" value="1"/>
</dbReference>
<proteinExistence type="predicted"/>
<protein>
    <recommendedName>
        <fullName evidence="4">Septicolysin</fullName>
    </recommendedName>
</protein>
<dbReference type="EMBL" id="LJCR01000389">
    <property type="protein sequence ID" value="KPV52932.1"/>
    <property type="molecule type" value="Genomic_DNA"/>
</dbReference>
<gene>
    <name evidence="2" type="ORF">SE17_12570</name>
</gene>